<evidence type="ECO:0000256" key="1">
    <source>
        <dbReference type="SAM" id="SignalP"/>
    </source>
</evidence>
<sequence>MVKNKRSFGLLTVLAPVAALLPAGAAQAHSLVTQDCIVTTPLGSCTSGVVAAGSNHLVFVRIQTGNGGCAYRIINADSGAPVLLGNVPARQVTNQTLVNAAGRYRLGMTCADSGWGSIRGA</sequence>
<name>A0A7W7H107_9ACTN</name>
<gene>
    <name evidence="2" type="ORF">BJY16_005231</name>
</gene>
<dbReference type="RefSeq" id="WP_185042217.1">
    <property type="nucleotide sequence ID" value="NZ_BAABFG010000005.1"/>
</dbReference>
<dbReference type="Proteomes" id="UP000546162">
    <property type="component" value="Unassembled WGS sequence"/>
</dbReference>
<dbReference type="AlphaFoldDB" id="A0A7W7H107"/>
<proteinExistence type="predicted"/>
<reference evidence="2 3" key="1">
    <citation type="submission" date="2020-08" db="EMBL/GenBank/DDBJ databases">
        <title>Sequencing the genomes of 1000 actinobacteria strains.</title>
        <authorList>
            <person name="Klenk H.-P."/>
        </authorList>
    </citation>
    <scope>NUCLEOTIDE SEQUENCE [LARGE SCALE GENOMIC DNA]</scope>
    <source>
        <strain evidence="2 3">DSM 45809</strain>
    </source>
</reference>
<feature type="signal peptide" evidence="1">
    <location>
        <begin position="1"/>
        <end position="28"/>
    </location>
</feature>
<accession>A0A7W7H107</accession>
<evidence type="ECO:0000313" key="3">
    <source>
        <dbReference type="Proteomes" id="UP000546162"/>
    </source>
</evidence>
<protein>
    <recommendedName>
        <fullName evidence="4">Secreted protein</fullName>
    </recommendedName>
</protein>
<organism evidence="2 3">
    <name type="scientific">Actinoplanes octamycinicus</name>
    <dbReference type="NCBI Taxonomy" id="135948"/>
    <lineage>
        <taxon>Bacteria</taxon>
        <taxon>Bacillati</taxon>
        <taxon>Actinomycetota</taxon>
        <taxon>Actinomycetes</taxon>
        <taxon>Micromonosporales</taxon>
        <taxon>Micromonosporaceae</taxon>
        <taxon>Actinoplanes</taxon>
    </lineage>
</organism>
<keyword evidence="1" id="KW-0732">Signal</keyword>
<evidence type="ECO:0008006" key="4">
    <source>
        <dbReference type="Google" id="ProtNLM"/>
    </source>
</evidence>
<keyword evidence="3" id="KW-1185">Reference proteome</keyword>
<comment type="caution">
    <text evidence="2">The sequence shown here is derived from an EMBL/GenBank/DDBJ whole genome shotgun (WGS) entry which is preliminary data.</text>
</comment>
<dbReference type="EMBL" id="JACHNB010000001">
    <property type="protein sequence ID" value="MBB4741772.1"/>
    <property type="molecule type" value="Genomic_DNA"/>
</dbReference>
<feature type="chain" id="PRO_5031448133" description="Secreted protein" evidence="1">
    <location>
        <begin position="29"/>
        <end position="121"/>
    </location>
</feature>
<evidence type="ECO:0000313" key="2">
    <source>
        <dbReference type="EMBL" id="MBB4741772.1"/>
    </source>
</evidence>